<dbReference type="RefSeq" id="WP_092579266.1">
    <property type="nucleotide sequence ID" value="NZ_FOFN01000003.1"/>
</dbReference>
<dbReference type="PANTHER" id="PTHR43024:SF1">
    <property type="entry name" value="UDP-N-ACETYLMURAMOYL-TRIPEPTIDE--D-ALANYL-D-ALANINE LIGASE"/>
    <property type="match status" value="1"/>
</dbReference>
<dbReference type="STRING" id="419940.SAMN05421824_2078"/>
<keyword evidence="7 10" id="KW-0573">Peptidoglycan synthesis</keyword>
<comment type="catalytic activity">
    <reaction evidence="10 11">
        <text>D-alanyl-D-alanine + UDP-N-acetyl-alpha-D-muramoyl-L-alanyl-gamma-D-glutamyl-meso-2,6-diaminopimelate + ATP = UDP-N-acetyl-alpha-D-muramoyl-L-alanyl-gamma-D-glutamyl-meso-2,6-diaminopimeloyl-D-alanyl-D-alanine + ADP + phosphate + H(+)</text>
        <dbReference type="Rhea" id="RHEA:28374"/>
        <dbReference type="ChEBI" id="CHEBI:15378"/>
        <dbReference type="ChEBI" id="CHEBI:30616"/>
        <dbReference type="ChEBI" id="CHEBI:43474"/>
        <dbReference type="ChEBI" id="CHEBI:57822"/>
        <dbReference type="ChEBI" id="CHEBI:61386"/>
        <dbReference type="ChEBI" id="CHEBI:83905"/>
        <dbReference type="ChEBI" id="CHEBI:456216"/>
        <dbReference type="EC" id="6.3.2.10"/>
    </reaction>
</comment>
<proteinExistence type="inferred from homology"/>
<keyword evidence="16" id="KW-1185">Reference proteome</keyword>
<evidence type="ECO:0000256" key="9">
    <source>
        <dbReference type="ARBA" id="ARBA00023316"/>
    </source>
</evidence>
<dbReference type="InterPro" id="IPR036565">
    <property type="entry name" value="Mur-like_cat_sf"/>
</dbReference>
<accession>A0A1H9I6Y0</accession>
<evidence type="ECO:0000313" key="15">
    <source>
        <dbReference type="EMBL" id="SEQ70165.1"/>
    </source>
</evidence>
<organism evidence="15 16">
    <name type="scientific">Hyunsoonleella jejuensis</name>
    <dbReference type="NCBI Taxonomy" id="419940"/>
    <lineage>
        <taxon>Bacteria</taxon>
        <taxon>Pseudomonadati</taxon>
        <taxon>Bacteroidota</taxon>
        <taxon>Flavobacteriia</taxon>
        <taxon>Flavobacteriales</taxon>
        <taxon>Flavobacteriaceae</taxon>
    </lineage>
</organism>
<evidence type="ECO:0000256" key="7">
    <source>
        <dbReference type="ARBA" id="ARBA00022984"/>
    </source>
</evidence>
<dbReference type="GO" id="GO:0005524">
    <property type="term" value="F:ATP binding"/>
    <property type="evidence" value="ECO:0007669"/>
    <property type="project" value="UniProtKB-UniRule"/>
</dbReference>
<reference evidence="15 16" key="1">
    <citation type="submission" date="2016-10" db="EMBL/GenBank/DDBJ databases">
        <authorList>
            <person name="de Groot N.N."/>
        </authorList>
    </citation>
    <scope>NUCLEOTIDE SEQUENCE [LARGE SCALE GENOMIC DNA]</scope>
    <source>
        <strain evidence="15 16">DSM 21035</strain>
    </source>
</reference>
<dbReference type="Pfam" id="PF02875">
    <property type="entry name" value="Mur_ligase_C"/>
    <property type="match status" value="1"/>
</dbReference>
<dbReference type="InterPro" id="IPR000713">
    <property type="entry name" value="Mur_ligase_N"/>
</dbReference>
<dbReference type="InterPro" id="IPR013221">
    <property type="entry name" value="Mur_ligase_cen"/>
</dbReference>
<dbReference type="AlphaFoldDB" id="A0A1H9I6Y0"/>
<dbReference type="GO" id="GO:0005737">
    <property type="term" value="C:cytoplasm"/>
    <property type="evidence" value="ECO:0007669"/>
    <property type="project" value="UniProtKB-SubCell"/>
</dbReference>
<evidence type="ECO:0000259" key="13">
    <source>
        <dbReference type="Pfam" id="PF02875"/>
    </source>
</evidence>
<evidence type="ECO:0000256" key="10">
    <source>
        <dbReference type="HAMAP-Rule" id="MF_02019"/>
    </source>
</evidence>
<evidence type="ECO:0000256" key="8">
    <source>
        <dbReference type="ARBA" id="ARBA00023306"/>
    </source>
</evidence>
<evidence type="ECO:0000313" key="16">
    <source>
        <dbReference type="Proteomes" id="UP000198999"/>
    </source>
</evidence>
<evidence type="ECO:0000256" key="11">
    <source>
        <dbReference type="RuleBase" id="RU004136"/>
    </source>
</evidence>
<evidence type="ECO:0000256" key="2">
    <source>
        <dbReference type="ARBA" id="ARBA00022598"/>
    </source>
</evidence>
<feature type="binding site" evidence="10">
    <location>
        <begin position="96"/>
        <end position="102"/>
    </location>
    <ligand>
        <name>ATP</name>
        <dbReference type="ChEBI" id="CHEBI:30616"/>
    </ligand>
</feature>
<dbReference type="Pfam" id="PF01225">
    <property type="entry name" value="Mur_ligase"/>
    <property type="match status" value="1"/>
</dbReference>
<comment type="function">
    <text evidence="10 11">Involved in cell wall formation. Catalyzes the final step in the synthesis of UDP-N-acetylmuramoyl-pentapeptide, the precursor of murein.</text>
</comment>
<evidence type="ECO:0000259" key="12">
    <source>
        <dbReference type="Pfam" id="PF01225"/>
    </source>
</evidence>
<dbReference type="PANTHER" id="PTHR43024">
    <property type="entry name" value="UDP-N-ACETYLMURAMOYL-TRIPEPTIDE--D-ALANYL-D-ALANINE LIGASE"/>
    <property type="match status" value="1"/>
</dbReference>
<keyword evidence="5 10" id="KW-0067">ATP-binding</keyword>
<dbReference type="Gene3D" id="3.90.190.20">
    <property type="entry name" value="Mur ligase, C-terminal domain"/>
    <property type="match status" value="1"/>
</dbReference>
<dbReference type="InterPro" id="IPR051046">
    <property type="entry name" value="MurCDEF_CellWall_CoF430Synth"/>
</dbReference>
<keyword evidence="3 10" id="KW-0132">Cell division</keyword>
<dbReference type="EMBL" id="FOFN01000003">
    <property type="protein sequence ID" value="SEQ70165.1"/>
    <property type="molecule type" value="Genomic_DNA"/>
</dbReference>
<keyword evidence="1 10" id="KW-0963">Cytoplasm</keyword>
<dbReference type="OrthoDB" id="9801978at2"/>
<keyword evidence="6 10" id="KW-0133">Cell shape</keyword>
<evidence type="ECO:0000256" key="4">
    <source>
        <dbReference type="ARBA" id="ARBA00022741"/>
    </source>
</evidence>
<dbReference type="UniPathway" id="UPA00219"/>
<dbReference type="InterPro" id="IPR036615">
    <property type="entry name" value="Mur_ligase_C_dom_sf"/>
</dbReference>
<keyword evidence="2 10" id="KW-0436">Ligase</keyword>
<sequence>MNIETLHHLFLNCNSVSTDTRKIEKGDLFFALKGDNFNGNSYAQQAIEKGAKYALIDEEEFKTENTILVNNVLETLQSLATYHRNYLKTPIIALTGSNGKTTTKELINAVLSKKFKTTATIGNLNNHIGVPLTLLSMTKKTEIGIVEMGANHQKEIEFLCDIALPDYGLITNFGKAHLEGFGGVEGVIKGKSEMFTHLINHDKTIFLNINDPIQVEKAKNGNTFTFGYSENIPEVAIDFIDALPFVKSKYNNLIIESQLIGDYNFNNIAVAIAIGNYFKVNDNDIKSAIKNYVPANNRSQIIQKDSNKIILDAYNANPTSMRAALLNFEKQEGYKIAILGDMFELGKDAKQEHQNIADLAISLNINKVIFVGENFYKSKIHSEKAKKYKSYSNFEKDFIIKEIENSSFLIKGSRGMALERVLELI</sequence>
<feature type="domain" description="Mur ligase C-terminal" evidence="13">
    <location>
        <begin position="298"/>
        <end position="384"/>
    </location>
</feature>
<dbReference type="GO" id="GO:0047480">
    <property type="term" value="F:UDP-N-acetylmuramoyl-tripeptide-D-alanyl-D-alanine ligase activity"/>
    <property type="evidence" value="ECO:0007669"/>
    <property type="project" value="UniProtKB-UniRule"/>
</dbReference>
<gene>
    <name evidence="10" type="primary">murF</name>
    <name evidence="15" type="ORF">SAMN05421824_2078</name>
</gene>
<dbReference type="NCBIfam" id="TIGR01143">
    <property type="entry name" value="murF"/>
    <property type="match status" value="1"/>
</dbReference>
<dbReference type="GO" id="GO:0051301">
    <property type="term" value="P:cell division"/>
    <property type="evidence" value="ECO:0007669"/>
    <property type="project" value="UniProtKB-KW"/>
</dbReference>
<dbReference type="Pfam" id="PF08245">
    <property type="entry name" value="Mur_ligase_M"/>
    <property type="match status" value="1"/>
</dbReference>
<feature type="domain" description="Mur ligase N-terminal catalytic" evidence="12">
    <location>
        <begin position="15"/>
        <end position="63"/>
    </location>
</feature>
<dbReference type="InterPro" id="IPR004101">
    <property type="entry name" value="Mur_ligase_C"/>
</dbReference>
<dbReference type="GO" id="GO:0008766">
    <property type="term" value="F:UDP-N-acetylmuramoylalanyl-D-glutamyl-2,6-diaminopimelate-D-alanyl-D-alanine ligase activity"/>
    <property type="evidence" value="ECO:0007669"/>
    <property type="project" value="RHEA"/>
</dbReference>
<dbReference type="Proteomes" id="UP000198999">
    <property type="component" value="Unassembled WGS sequence"/>
</dbReference>
<dbReference type="EC" id="6.3.2.10" evidence="10 11"/>
<dbReference type="GO" id="GO:0008360">
    <property type="term" value="P:regulation of cell shape"/>
    <property type="evidence" value="ECO:0007669"/>
    <property type="project" value="UniProtKB-KW"/>
</dbReference>
<dbReference type="SUPFAM" id="SSF63418">
    <property type="entry name" value="MurE/MurF N-terminal domain"/>
    <property type="match status" value="1"/>
</dbReference>
<comment type="similarity">
    <text evidence="10">Belongs to the MurCDEF family. MurF subfamily.</text>
</comment>
<dbReference type="InterPro" id="IPR035911">
    <property type="entry name" value="MurE/MurF_N"/>
</dbReference>
<protein>
    <recommendedName>
        <fullName evidence="10 11">UDP-N-acetylmuramoyl-tripeptide--D-alanyl-D-alanine ligase</fullName>
        <ecNumber evidence="10 11">6.3.2.10</ecNumber>
    </recommendedName>
    <alternativeName>
        <fullName evidence="10">D-alanyl-D-alanine-adding enzyme</fullName>
    </alternativeName>
</protein>
<evidence type="ECO:0000256" key="1">
    <source>
        <dbReference type="ARBA" id="ARBA00022490"/>
    </source>
</evidence>
<evidence type="ECO:0000259" key="14">
    <source>
        <dbReference type="Pfam" id="PF08245"/>
    </source>
</evidence>
<dbReference type="Gene3D" id="3.40.1390.10">
    <property type="entry name" value="MurE/MurF, N-terminal domain"/>
    <property type="match status" value="1"/>
</dbReference>
<dbReference type="GO" id="GO:0009252">
    <property type="term" value="P:peptidoglycan biosynthetic process"/>
    <property type="evidence" value="ECO:0007669"/>
    <property type="project" value="UniProtKB-UniRule"/>
</dbReference>
<dbReference type="InterPro" id="IPR005863">
    <property type="entry name" value="UDP-N-AcMur_synth"/>
</dbReference>
<dbReference type="GO" id="GO:0071555">
    <property type="term" value="P:cell wall organization"/>
    <property type="evidence" value="ECO:0007669"/>
    <property type="project" value="UniProtKB-KW"/>
</dbReference>
<name>A0A1H9I6Y0_9FLAO</name>
<feature type="domain" description="Mur ligase central" evidence="14">
    <location>
        <begin position="95"/>
        <end position="274"/>
    </location>
</feature>
<dbReference type="SUPFAM" id="SSF53244">
    <property type="entry name" value="MurD-like peptide ligases, peptide-binding domain"/>
    <property type="match status" value="1"/>
</dbReference>
<keyword evidence="8 10" id="KW-0131">Cell cycle</keyword>
<keyword evidence="9 10" id="KW-0961">Cell wall biogenesis/degradation</keyword>
<evidence type="ECO:0000256" key="6">
    <source>
        <dbReference type="ARBA" id="ARBA00022960"/>
    </source>
</evidence>
<dbReference type="Gene3D" id="3.40.1190.10">
    <property type="entry name" value="Mur-like, catalytic domain"/>
    <property type="match status" value="1"/>
</dbReference>
<evidence type="ECO:0000256" key="3">
    <source>
        <dbReference type="ARBA" id="ARBA00022618"/>
    </source>
</evidence>
<comment type="pathway">
    <text evidence="10 11">Cell wall biogenesis; peptidoglycan biosynthesis.</text>
</comment>
<dbReference type="HAMAP" id="MF_02019">
    <property type="entry name" value="MurF"/>
    <property type="match status" value="1"/>
</dbReference>
<keyword evidence="4 10" id="KW-0547">Nucleotide-binding</keyword>
<evidence type="ECO:0000256" key="5">
    <source>
        <dbReference type="ARBA" id="ARBA00022840"/>
    </source>
</evidence>
<dbReference type="SUPFAM" id="SSF53623">
    <property type="entry name" value="MurD-like peptide ligases, catalytic domain"/>
    <property type="match status" value="1"/>
</dbReference>
<comment type="subcellular location">
    <subcellularLocation>
        <location evidence="10 11">Cytoplasm</location>
    </subcellularLocation>
</comment>